<proteinExistence type="predicted"/>
<reference evidence="4" key="1">
    <citation type="journal article" date="2019" name="Int. J. Syst. Evol. Microbiol.">
        <title>The Global Catalogue of Microorganisms (GCM) 10K type strain sequencing project: providing services to taxonomists for standard genome sequencing and annotation.</title>
        <authorList>
            <consortium name="The Broad Institute Genomics Platform"/>
            <consortium name="The Broad Institute Genome Sequencing Center for Infectious Disease"/>
            <person name="Wu L."/>
            <person name="Ma J."/>
        </authorList>
    </citation>
    <scope>NUCLEOTIDE SEQUENCE [LARGE SCALE GENOMIC DNA]</scope>
    <source>
        <strain evidence="4">CCM 7526</strain>
    </source>
</reference>
<dbReference type="SUPFAM" id="SSF53756">
    <property type="entry name" value="UDP-Glycosyltransferase/glycogen phosphorylase"/>
    <property type="match status" value="1"/>
</dbReference>
<evidence type="ECO:0000313" key="4">
    <source>
        <dbReference type="Proteomes" id="UP001597183"/>
    </source>
</evidence>
<organism evidence="3 4">
    <name type="scientific">Actinoplanes sichuanensis</name>
    <dbReference type="NCBI Taxonomy" id="512349"/>
    <lineage>
        <taxon>Bacteria</taxon>
        <taxon>Bacillati</taxon>
        <taxon>Actinomycetota</taxon>
        <taxon>Actinomycetes</taxon>
        <taxon>Micromonosporales</taxon>
        <taxon>Micromonosporaceae</taxon>
        <taxon>Actinoplanes</taxon>
    </lineage>
</organism>
<evidence type="ECO:0000256" key="1">
    <source>
        <dbReference type="ARBA" id="ARBA00022679"/>
    </source>
</evidence>
<evidence type="ECO:0000259" key="2">
    <source>
        <dbReference type="Pfam" id="PF00534"/>
    </source>
</evidence>
<dbReference type="EMBL" id="JBHTMK010000037">
    <property type="protein sequence ID" value="MFD1368772.1"/>
    <property type="molecule type" value="Genomic_DNA"/>
</dbReference>
<comment type="caution">
    <text evidence="3">The sequence shown here is derived from an EMBL/GenBank/DDBJ whole genome shotgun (WGS) entry which is preliminary data.</text>
</comment>
<keyword evidence="1" id="KW-0808">Transferase</keyword>
<keyword evidence="4" id="KW-1185">Reference proteome</keyword>
<sequence>MRSSRHQTAGRGRLGVYVDTVVDISHRDEIHTVRTNAASLAFLTFVCEVGSRFPGLTIFARQSGDAGADFELPGRPGLAGLPYYPSLSPRALAANALTTVRAMWRHLDEVDHVWVFGPHPYGLLLTVLATARRRRVTLGVRQDTVHYFASRIQPGARRTGVMLAVRLLDASWRLLSRRLPTTVVGAGIEKAYGGPRTGLYPMSVSLIRQRDLRPAGPRRELTGPIELLAVGRLAPEKNPMMLLDALAMLHSRHPDRFRLTWVGDGELRSAVRARAAELGIGDVVSLPGFVPIGEELMEYYRRADLFVLTSVTEGLPQALVEAQANAVPIVATDVGGVGVVLDNGRAGILVPSGDATALAESIDGLVADSARLSALVERGRELAETRTLEATSASAAAFLAAGTRQ</sequence>
<gene>
    <name evidence="3" type="ORF">ACFQ5G_25765</name>
</gene>
<dbReference type="Proteomes" id="UP001597183">
    <property type="component" value="Unassembled WGS sequence"/>
</dbReference>
<dbReference type="Gene3D" id="3.40.50.2000">
    <property type="entry name" value="Glycogen Phosphorylase B"/>
    <property type="match status" value="2"/>
</dbReference>
<name>A0ABW4AFF3_9ACTN</name>
<evidence type="ECO:0000313" key="3">
    <source>
        <dbReference type="EMBL" id="MFD1368772.1"/>
    </source>
</evidence>
<dbReference type="PANTHER" id="PTHR12526:SF637">
    <property type="entry name" value="GLYCOSYLTRANSFERASE EPSF-RELATED"/>
    <property type="match status" value="1"/>
</dbReference>
<dbReference type="RefSeq" id="WP_317788402.1">
    <property type="nucleotide sequence ID" value="NZ_AP028461.1"/>
</dbReference>
<dbReference type="Pfam" id="PF00534">
    <property type="entry name" value="Glycos_transf_1"/>
    <property type="match status" value="1"/>
</dbReference>
<protein>
    <submittedName>
        <fullName evidence="3">Glycosyltransferase</fullName>
    </submittedName>
</protein>
<accession>A0ABW4AFF3</accession>
<dbReference type="PANTHER" id="PTHR12526">
    <property type="entry name" value="GLYCOSYLTRANSFERASE"/>
    <property type="match status" value="1"/>
</dbReference>
<dbReference type="InterPro" id="IPR001296">
    <property type="entry name" value="Glyco_trans_1"/>
</dbReference>
<feature type="domain" description="Glycosyl transferase family 1" evidence="2">
    <location>
        <begin position="223"/>
        <end position="381"/>
    </location>
</feature>